<keyword evidence="2" id="KW-0479">Metal-binding</keyword>
<dbReference type="PANTHER" id="PTHR31313">
    <property type="entry name" value="TY1 ENHANCER ACTIVATOR"/>
    <property type="match status" value="1"/>
</dbReference>
<dbReference type="SMART" id="SM00066">
    <property type="entry name" value="GAL4"/>
    <property type="match status" value="1"/>
</dbReference>
<dbReference type="InParanoid" id="A0A1Y2MB09"/>
<protein>
    <recommendedName>
        <fullName evidence="8">Zn(2)-C6 fungal-type domain-containing protein</fullName>
    </recommendedName>
</protein>
<dbReference type="PANTHER" id="PTHR31313:SF81">
    <property type="entry name" value="TY1 ENHANCER ACTIVATOR"/>
    <property type="match status" value="1"/>
</dbReference>
<dbReference type="GO" id="GO:0003677">
    <property type="term" value="F:DNA binding"/>
    <property type="evidence" value="ECO:0007669"/>
    <property type="project" value="UniProtKB-KW"/>
</dbReference>
<accession>A0A1Y2MB09</accession>
<keyword evidence="3" id="KW-0862">Zinc</keyword>
<dbReference type="EMBL" id="KZ107839">
    <property type="protein sequence ID" value="OSS53280.1"/>
    <property type="molecule type" value="Genomic_DNA"/>
</dbReference>
<dbReference type="AlphaFoldDB" id="A0A1Y2MB09"/>
<dbReference type="GO" id="GO:0006351">
    <property type="term" value="P:DNA-templated transcription"/>
    <property type="evidence" value="ECO:0007669"/>
    <property type="project" value="InterPro"/>
</dbReference>
<evidence type="ECO:0000256" key="5">
    <source>
        <dbReference type="ARBA" id="ARBA00023125"/>
    </source>
</evidence>
<reference evidence="9 10" key="1">
    <citation type="journal article" date="2017" name="Genome Announc.">
        <title>Genome sequence of the saprophytic ascomycete Epicoccum nigrum ICMP 19927 strain isolated from New Zealand.</title>
        <authorList>
            <person name="Fokin M."/>
            <person name="Fleetwood D."/>
            <person name="Weir B.S."/>
            <person name="Villas-Boas S.G."/>
        </authorList>
    </citation>
    <scope>NUCLEOTIDE SEQUENCE [LARGE SCALE GENOMIC DNA]</scope>
    <source>
        <strain evidence="9 10">ICMP 19927</strain>
    </source>
</reference>
<dbReference type="Proteomes" id="UP000193240">
    <property type="component" value="Unassembled WGS sequence"/>
</dbReference>
<comment type="subcellular location">
    <subcellularLocation>
        <location evidence="1">Nucleus</location>
    </subcellularLocation>
</comment>
<dbReference type="GO" id="GO:0008270">
    <property type="term" value="F:zinc ion binding"/>
    <property type="evidence" value="ECO:0007669"/>
    <property type="project" value="InterPro"/>
</dbReference>
<dbReference type="STRING" id="105696.A0A1Y2MB09"/>
<dbReference type="SMART" id="SM00906">
    <property type="entry name" value="Fungal_trans"/>
    <property type="match status" value="1"/>
</dbReference>
<organism evidence="9 10">
    <name type="scientific">Epicoccum nigrum</name>
    <name type="common">Soil fungus</name>
    <name type="synonym">Epicoccum purpurascens</name>
    <dbReference type="NCBI Taxonomy" id="105696"/>
    <lineage>
        <taxon>Eukaryota</taxon>
        <taxon>Fungi</taxon>
        <taxon>Dikarya</taxon>
        <taxon>Ascomycota</taxon>
        <taxon>Pezizomycotina</taxon>
        <taxon>Dothideomycetes</taxon>
        <taxon>Pleosporomycetidae</taxon>
        <taxon>Pleosporales</taxon>
        <taxon>Pleosporineae</taxon>
        <taxon>Didymellaceae</taxon>
        <taxon>Epicoccum</taxon>
    </lineage>
</organism>
<dbReference type="CDD" id="cd00067">
    <property type="entry name" value="GAL4"/>
    <property type="match status" value="1"/>
</dbReference>
<dbReference type="SUPFAM" id="SSF57701">
    <property type="entry name" value="Zn2/Cys6 DNA-binding domain"/>
    <property type="match status" value="1"/>
</dbReference>
<sequence length="675" mass="76148">MDPSLLTDNGSQVSEQTPPVEVGVVIVSCERCRKRKVKCDNEKPCSKCSKAKAECITLGNGVRSKPASRKHVKALESKVGRLENFIRDLAAADEHTRVSLLESWPASDLPPESHTASHERVVDDRNVVVPSDSSPASDSVVFAEARQGRICKRTTRSCTQFYGGTSLFQLNLASTATLPVGSLDHRASIDHNMTMPKPIDLGSLQFRLGPKDQTCRQLMAIFFKHCYPFHMYVYREWFLRDYDIGEGPYYSDALMFVICAVGALVSPDRSQRHLSESLSRQAEAIILQSLNLPNITILQALIMLGYLEIGHGRSSKGWLYCGMAFRLTHEMGLHLDPSNWTRSGSESSTDREILRRVYWAAFIADKQLSVYFGRPPALHPHEADVRNTIRIPYPAEFERLLDMYICKGSSPTAFEDGVPLVACFVHQAELAKILHKMIVEVFENRRQQPSNAAAAAKPAQQVHRDLVHWLSSLPHQLQWSQWTLDVLPPYVLHLHMLFHTAMIILHRPPRQSLNDETVINGEGVELCHQSLSAILKLLKTYGKHHRFNILPLDTVQTLASAAEIVMMRRYMEKLSWDNRAISQPMTQILEALEAMRDVFPCVKEFRDSIVHSMQTGSSDEEEQHVEWETDLMGLLQPGMGPFSECAWGVVDEPGSGHDGDLGFLITDDYLNRQWL</sequence>
<name>A0A1Y2MB09_EPING</name>
<dbReference type="OMA" id="DEIQNTW"/>
<evidence type="ECO:0000256" key="3">
    <source>
        <dbReference type="ARBA" id="ARBA00022833"/>
    </source>
</evidence>
<keyword evidence="6" id="KW-0804">Transcription</keyword>
<evidence type="ECO:0000256" key="7">
    <source>
        <dbReference type="ARBA" id="ARBA00023242"/>
    </source>
</evidence>
<dbReference type="PROSITE" id="PS50048">
    <property type="entry name" value="ZN2_CY6_FUNGAL_2"/>
    <property type="match status" value="1"/>
</dbReference>
<evidence type="ECO:0000259" key="8">
    <source>
        <dbReference type="PROSITE" id="PS50048"/>
    </source>
</evidence>
<dbReference type="Pfam" id="PF04082">
    <property type="entry name" value="Fungal_trans"/>
    <property type="match status" value="1"/>
</dbReference>
<dbReference type="InterPro" id="IPR036864">
    <property type="entry name" value="Zn2-C6_fun-type_DNA-bd_sf"/>
</dbReference>
<keyword evidence="4" id="KW-0805">Transcription regulation</keyword>
<feature type="domain" description="Zn(2)-C6 fungal-type" evidence="8">
    <location>
        <begin position="28"/>
        <end position="57"/>
    </location>
</feature>
<dbReference type="CDD" id="cd12148">
    <property type="entry name" value="fungal_TF_MHR"/>
    <property type="match status" value="1"/>
</dbReference>
<evidence type="ECO:0000313" key="9">
    <source>
        <dbReference type="EMBL" id="OSS53280.1"/>
    </source>
</evidence>
<dbReference type="Gene3D" id="4.10.240.10">
    <property type="entry name" value="Zn(2)-C6 fungal-type DNA-binding domain"/>
    <property type="match status" value="1"/>
</dbReference>
<dbReference type="InterPro" id="IPR007219">
    <property type="entry name" value="XnlR_reg_dom"/>
</dbReference>
<dbReference type="Pfam" id="PF00172">
    <property type="entry name" value="Zn_clus"/>
    <property type="match status" value="1"/>
</dbReference>
<dbReference type="GO" id="GO:0000981">
    <property type="term" value="F:DNA-binding transcription factor activity, RNA polymerase II-specific"/>
    <property type="evidence" value="ECO:0007669"/>
    <property type="project" value="InterPro"/>
</dbReference>
<evidence type="ECO:0000256" key="1">
    <source>
        <dbReference type="ARBA" id="ARBA00004123"/>
    </source>
</evidence>
<evidence type="ECO:0000256" key="6">
    <source>
        <dbReference type="ARBA" id="ARBA00023163"/>
    </source>
</evidence>
<evidence type="ECO:0000256" key="4">
    <source>
        <dbReference type="ARBA" id="ARBA00023015"/>
    </source>
</evidence>
<keyword evidence="7" id="KW-0539">Nucleus</keyword>
<keyword evidence="10" id="KW-1185">Reference proteome</keyword>
<keyword evidence="5" id="KW-0238">DNA-binding</keyword>
<evidence type="ECO:0000256" key="2">
    <source>
        <dbReference type="ARBA" id="ARBA00022723"/>
    </source>
</evidence>
<dbReference type="InterPro" id="IPR001138">
    <property type="entry name" value="Zn2Cys6_DnaBD"/>
</dbReference>
<dbReference type="GO" id="GO:0005634">
    <property type="term" value="C:nucleus"/>
    <property type="evidence" value="ECO:0007669"/>
    <property type="project" value="UniProtKB-SubCell"/>
</dbReference>
<dbReference type="PROSITE" id="PS00463">
    <property type="entry name" value="ZN2_CY6_FUNGAL_1"/>
    <property type="match status" value="1"/>
</dbReference>
<dbReference type="InterPro" id="IPR051615">
    <property type="entry name" value="Transcr_Regulatory_Elem"/>
</dbReference>
<proteinExistence type="predicted"/>
<dbReference type="FunCoup" id="A0A1Y2MB09">
    <property type="interactions" value="204"/>
</dbReference>
<gene>
    <name evidence="9" type="ORF">B5807_02909</name>
</gene>
<evidence type="ECO:0000313" key="10">
    <source>
        <dbReference type="Proteomes" id="UP000193240"/>
    </source>
</evidence>